<dbReference type="RefSeq" id="WP_015545800.1">
    <property type="nucleotide sequence ID" value="NZ_JADMRE010000015.1"/>
</dbReference>
<evidence type="ECO:0000256" key="3">
    <source>
        <dbReference type="ARBA" id="ARBA00022989"/>
    </source>
</evidence>
<feature type="transmembrane region" description="Helical" evidence="5">
    <location>
        <begin position="12"/>
        <end position="34"/>
    </location>
</feature>
<name>A0A5B3GRE3_9BACT</name>
<dbReference type="InterPro" id="IPR006480">
    <property type="entry name" value="Phage_holin_4_1"/>
</dbReference>
<evidence type="ECO:0000313" key="6">
    <source>
        <dbReference type="EMBL" id="KAA2376308.1"/>
    </source>
</evidence>
<feature type="transmembrane region" description="Helical" evidence="5">
    <location>
        <begin position="90"/>
        <end position="111"/>
    </location>
</feature>
<comment type="caution">
    <text evidence="6">The sequence shown here is derived from an EMBL/GenBank/DDBJ whole genome shotgun (WGS) entry which is preliminary data.</text>
</comment>
<evidence type="ECO:0000256" key="1">
    <source>
        <dbReference type="ARBA" id="ARBA00004141"/>
    </source>
</evidence>
<evidence type="ECO:0000256" key="4">
    <source>
        <dbReference type="ARBA" id="ARBA00023136"/>
    </source>
</evidence>
<keyword evidence="2 5" id="KW-0812">Transmembrane</keyword>
<dbReference type="Proteomes" id="UP000322940">
    <property type="component" value="Unassembled WGS sequence"/>
</dbReference>
<evidence type="ECO:0000256" key="5">
    <source>
        <dbReference type="SAM" id="Phobius"/>
    </source>
</evidence>
<feature type="transmembrane region" description="Helical" evidence="5">
    <location>
        <begin position="59"/>
        <end position="78"/>
    </location>
</feature>
<dbReference type="EMBL" id="VVXH01000016">
    <property type="protein sequence ID" value="KAA2376308.1"/>
    <property type="molecule type" value="Genomic_DNA"/>
</dbReference>
<dbReference type="GeneID" id="92758146"/>
<dbReference type="AlphaFoldDB" id="A0A5B3GRE3"/>
<comment type="subcellular location">
    <subcellularLocation>
        <location evidence="1">Membrane</location>
        <topology evidence="1">Multi-pass membrane protein</topology>
    </subcellularLocation>
</comment>
<proteinExistence type="predicted"/>
<evidence type="ECO:0000256" key="2">
    <source>
        <dbReference type="ARBA" id="ARBA00022692"/>
    </source>
</evidence>
<evidence type="ECO:0000313" key="7">
    <source>
        <dbReference type="Proteomes" id="UP000322940"/>
    </source>
</evidence>
<reference evidence="6 7" key="1">
    <citation type="journal article" date="2019" name="Nat. Med.">
        <title>A library of human gut bacterial isolates paired with longitudinal multiomics data enables mechanistic microbiome research.</title>
        <authorList>
            <person name="Poyet M."/>
            <person name="Groussin M."/>
            <person name="Gibbons S.M."/>
            <person name="Avila-Pacheco J."/>
            <person name="Jiang X."/>
            <person name="Kearney S.M."/>
            <person name="Perrotta A.R."/>
            <person name="Berdy B."/>
            <person name="Zhao S."/>
            <person name="Lieberman T.D."/>
            <person name="Swanson P.K."/>
            <person name="Smith M."/>
            <person name="Roesemann S."/>
            <person name="Alexander J.E."/>
            <person name="Rich S.A."/>
            <person name="Livny J."/>
            <person name="Vlamakis H."/>
            <person name="Clish C."/>
            <person name="Bullock K."/>
            <person name="Deik A."/>
            <person name="Scott J."/>
            <person name="Pierce K.A."/>
            <person name="Xavier R.J."/>
            <person name="Alm E.J."/>
        </authorList>
    </citation>
    <scope>NUCLEOTIDE SEQUENCE [LARGE SCALE GENOMIC DNA]</scope>
    <source>
        <strain evidence="6 7">BIOML-A266</strain>
    </source>
</reference>
<evidence type="ECO:0008006" key="8">
    <source>
        <dbReference type="Google" id="ProtNLM"/>
    </source>
</evidence>
<sequence length="163" mass="18487">MENILQTFGPQLIIIACVYALVLFVVFLDLWAGIRKAKQRGEYRSSYGLRKTVDKISRYFNMILVITSIDVVQMLAITQLNPQTNHTLPVLPFFTFIGAMFVGFIELKSIYENSEAKERAKIGDAAKILSQIIQHKDEQEIIAGVIEYLKKEKEKGGDNETNA</sequence>
<keyword evidence="4 5" id="KW-0472">Membrane</keyword>
<dbReference type="GO" id="GO:0016020">
    <property type="term" value="C:membrane"/>
    <property type="evidence" value="ECO:0007669"/>
    <property type="project" value="UniProtKB-SubCell"/>
</dbReference>
<gene>
    <name evidence="6" type="ORF">F2Y10_13410</name>
</gene>
<accession>A0A5B3GRE3</accession>
<protein>
    <recommendedName>
        <fullName evidence="8">Holin</fullName>
    </recommendedName>
</protein>
<organism evidence="6 7">
    <name type="scientific">Alistipes onderdonkii</name>
    <dbReference type="NCBI Taxonomy" id="328813"/>
    <lineage>
        <taxon>Bacteria</taxon>
        <taxon>Pseudomonadati</taxon>
        <taxon>Bacteroidota</taxon>
        <taxon>Bacteroidia</taxon>
        <taxon>Bacteroidales</taxon>
        <taxon>Rikenellaceae</taxon>
        <taxon>Alistipes</taxon>
    </lineage>
</organism>
<keyword evidence="3 5" id="KW-1133">Transmembrane helix</keyword>
<dbReference type="Pfam" id="PF05105">
    <property type="entry name" value="Phage_holin_4_1"/>
    <property type="match status" value="1"/>
</dbReference>